<dbReference type="PANTHER" id="PTHR23505">
    <property type="entry name" value="SPINSTER"/>
    <property type="match status" value="1"/>
</dbReference>
<reference evidence="10 11" key="1">
    <citation type="journal article" date="2024" name="Nat. Commun.">
        <title>Phylogenomics reveals the evolutionary origins of lichenization in chlorophyte algae.</title>
        <authorList>
            <person name="Puginier C."/>
            <person name="Libourel C."/>
            <person name="Otte J."/>
            <person name="Skaloud P."/>
            <person name="Haon M."/>
            <person name="Grisel S."/>
            <person name="Petersen M."/>
            <person name="Berrin J.G."/>
            <person name="Delaux P.M."/>
            <person name="Dal Grande F."/>
            <person name="Keller J."/>
        </authorList>
    </citation>
    <scope>NUCLEOTIDE SEQUENCE [LARGE SCALE GENOMIC DNA]</scope>
    <source>
        <strain evidence="10 11">SAG 2523</strain>
    </source>
</reference>
<protein>
    <recommendedName>
        <fullName evidence="9">Major facilitator superfamily (MFS) profile domain-containing protein</fullName>
    </recommendedName>
</protein>
<dbReference type="Pfam" id="PF07690">
    <property type="entry name" value="MFS_1"/>
    <property type="match status" value="1"/>
</dbReference>
<dbReference type="Proteomes" id="UP001485043">
    <property type="component" value="Unassembled WGS sequence"/>
</dbReference>
<dbReference type="EMBL" id="JALJOV010001065">
    <property type="protein sequence ID" value="KAK9855177.1"/>
    <property type="molecule type" value="Genomic_DNA"/>
</dbReference>
<dbReference type="PROSITE" id="PS50850">
    <property type="entry name" value="MFS"/>
    <property type="match status" value="1"/>
</dbReference>
<dbReference type="PANTHER" id="PTHR23505:SF52">
    <property type="entry name" value="MAJOR FACILITATOR SUPERFAMILY PROTEIN"/>
    <property type="match status" value="1"/>
</dbReference>
<dbReference type="InterPro" id="IPR036259">
    <property type="entry name" value="MFS_trans_sf"/>
</dbReference>
<evidence type="ECO:0000313" key="10">
    <source>
        <dbReference type="EMBL" id="KAK9855177.1"/>
    </source>
</evidence>
<evidence type="ECO:0000256" key="2">
    <source>
        <dbReference type="ARBA" id="ARBA00022448"/>
    </source>
</evidence>
<keyword evidence="4 8" id="KW-1133">Transmembrane helix</keyword>
<evidence type="ECO:0000256" key="4">
    <source>
        <dbReference type="ARBA" id="ARBA00022989"/>
    </source>
</evidence>
<keyword evidence="11" id="KW-1185">Reference proteome</keyword>
<evidence type="ECO:0000256" key="6">
    <source>
        <dbReference type="ARBA" id="ARBA00024338"/>
    </source>
</evidence>
<keyword evidence="3 8" id="KW-0812">Transmembrane</keyword>
<feature type="transmembrane region" description="Helical" evidence="8">
    <location>
        <begin position="296"/>
        <end position="315"/>
    </location>
</feature>
<sequence>MVPESPPMARARSRRALPQNKARYTHPPENRSDDSGWQSDRFKTTVLVNLTAIMERMDEQILPAVYRFLGQSFHASPSQLGLLTLSRALVQALSSPIGGLTGHFYDRVYVTAAGCFIWGTFTGAAALCTTLNQAILCWAVNGLGLALVIPSGQSLIADFYSPATRGKAFGTLYLTGALGGMLGGLYATNVGATKPLGIEGWRFAFLTVALISTIIGGLTLAFAKDPRYAAPTSLEAGPTPKPSRHFAWSDLQLILRLPTFFIIVLQGIVGNIPWSAMVFLTLYFQLMGMSDFAASLVVSIFFGATAVGGLIGGWLGDWAAIHYPNHGRIAVTQFSVALGPIFALLVLKGMPLGGSPGIVALYITVMVTFGLMKSWSAPACNNPVFAEIVPARLRNMVYAFDRCFEGAIAALAAPLVGYMAEHEFGFKGDAARTGDPDEDRHRAIALGGALVWFMALPWICSLALYTGLHFTYPQDRARAALEADAEDTGRRPDDLDLRRLNHGRPSDDGTEAT</sequence>
<feature type="transmembrane region" description="Helical" evidence="8">
    <location>
        <begin position="260"/>
        <end position="284"/>
    </location>
</feature>
<comment type="similarity">
    <text evidence="6">Belongs to the major facilitator superfamily. Spinster (TC 2.A.1.49) family.</text>
</comment>
<organism evidence="10 11">
    <name type="scientific">Apatococcus fuscideae</name>
    <dbReference type="NCBI Taxonomy" id="2026836"/>
    <lineage>
        <taxon>Eukaryota</taxon>
        <taxon>Viridiplantae</taxon>
        <taxon>Chlorophyta</taxon>
        <taxon>core chlorophytes</taxon>
        <taxon>Trebouxiophyceae</taxon>
        <taxon>Chlorellales</taxon>
        <taxon>Chlorellaceae</taxon>
        <taxon>Apatococcus</taxon>
    </lineage>
</organism>
<dbReference type="InterPro" id="IPR020846">
    <property type="entry name" value="MFS_dom"/>
</dbReference>
<feature type="transmembrane region" description="Helical" evidence="8">
    <location>
        <begin position="168"/>
        <end position="188"/>
    </location>
</feature>
<evidence type="ECO:0000256" key="8">
    <source>
        <dbReference type="SAM" id="Phobius"/>
    </source>
</evidence>
<accession>A0AAW1SSJ2</accession>
<evidence type="ECO:0000256" key="5">
    <source>
        <dbReference type="ARBA" id="ARBA00023136"/>
    </source>
</evidence>
<dbReference type="GO" id="GO:0016020">
    <property type="term" value="C:membrane"/>
    <property type="evidence" value="ECO:0007669"/>
    <property type="project" value="UniProtKB-SubCell"/>
</dbReference>
<dbReference type="InterPro" id="IPR044770">
    <property type="entry name" value="MFS_spinster-like"/>
</dbReference>
<feature type="compositionally biased region" description="Basic and acidic residues" evidence="7">
    <location>
        <begin position="483"/>
        <end position="507"/>
    </location>
</feature>
<dbReference type="AlphaFoldDB" id="A0AAW1SSJ2"/>
<feature type="transmembrane region" description="Helical" evidence="8">
    <location>
        <begin position="443"/>
        <end position="468"/>
    </location>
</feature>
<feature type="transmembrane region" description="Helical" evidence="8">
    <location>
        <begin position="359"/>
        <end position="376"/>
    </location>
</feature>
<dbReference type="GO" id="GO:0022857">
    <property type="term" value="F:transmembrane transporter activity"/>
    <property type="evidence" value="ECO:0007669"/>
    <property type="project" value="InterPro"/>
</dbReference>
<feature type="transmembrane region" description="Helical" evidence="8">
    <location>
        <begin position="135"/>
        <end position="156"/>
    </location>
</feature>
<feature type="transmembrane region" description="Helical" evidence="8">
    <location>
        <begin position="200"/>
        <end position="223"/>
    </location>
</feature>
<feature type="transmembrane region" description="Helical" evidence="8">
    <location>
        <begin position="327"/>
        <end position="347"/>
    </location>
</feature>
<evidence type="ECO:0000256" key="7">
    <source>
        <dbReference type="SAM" id="MobiDB-lite"/>
    </source>
</evidence>
<evidence type="ECO:0000256" key="3">
    <source>
        <dbReference type="ARBA" id="ARBA00022692"/>
    </source>
</evidence>
<proteinExistence type="inferred from homology"/>
<evidence type="ECO:0000256" key="1">
    <source>
        <dbReference type="ARBA" id="ARBA00004141"/>
    </source>
</evidence>
<evidence type="ECO:0000259" key="9">
    <source>
        <dbReference type="PROSITE" id="PS50850"/>
    </source>
</evidence>
<comment type="subcellular location">
    <subcellularLocation>
        <location evidence="1">Membrane</location>
        <topology evidence="1">Multi-pass membrane protein</topology>
    </subcellularLocation>
</comment>
<feature type="region of interest" description="Disordered" evidence="7">
    <location>
        <begin position="1"/>
        <end position="37"/>
    </location>
</feature>
<dbReference type="SUPFAM" id="SSF103473">
    <property type="entry name" value="MFS general substrate transporter"/>
    <property type="match status" value="1"/>
</dbReference>
<feature type="domain" description="Major facilitator superfamily (MFS) profile" evidence="9">
    <location>
        <begin position="44"/>
        <end position="475"/>
    </location>
</feature>
<comment type="caution">
    <text evidence="10">The sequence shown here is derived from an EMBL/GenBank/DDBJ whole genome shotgun (WGS) entry which is preliminary data.</text>
</comment>
<keyword evidence="5 8" id="KW-0472">Membrane</keyword>
<feature type="region of interest" description="Disordered" evidence="7">
    <location>
        <begin position="483"/>
        <end position="513"/>
    </location>
</feature>
<name>A0AAW1SSJ2_9CHLO</name>
<dbReference type="Gene3D" id="1.20.1250.20">
    <property type="entry name" value="MFS general substrate transporter like domains"/>
    <property type="match status" value="2"/>
</dbReference>
<dbReference type="InterPro" id="IPR011701">
    <property type="entry name" value="MFS"/>
</dbReference>
<evidence type="ECO:0000313" key="11">
    <source>
        <dbReference type="Proteomes" id="UP001485043"/>
    </source>
</evidence>
<gene>
    <name evidence="10" type="ORF">WJX84_005240</name>
</gene>
<keyword evidence="2" id="KW-0813">Transport</keyword>
<feature type="transmembrane region" description="Helical" evidence="8">
    <location>
        <begin position="108"/>
        <end position="128"/>
    </location>
</feature>